<proteinExistence type="predicted"/>
<dbReference type="EMBL" id="CAMAPE010000018">
    <property type="protein sequence ID" value="CAH9085377.1"/>
    <property type="molecule type" value="Genomic_DNA"/>
</dbReference>
<dbReference type="GO" id="GO:0045927">
    <property type="term" value="P:positive regulation of growth"/>
    <property type="evidence" value="ECO:0007669"/>
    <property type="project" value="InterPro"/>
</dbReference>
<dbReference type="OrthoDB" id="2018987at2759"/>
<dbReference type="InterPro" id="IPR007700">
    <property type="entry name" value="DUF668"/>
</dbReference>
<feature type="domain" description="DUF3475" evidence="2">
    <location>
        <begin position="53"/>
        <end position="110"/>
    </location>
</feature>
<evidence type="ECO:0000259" key="2">
    <source>
        <dbReference type="Pfam" id="PF11961"/>
    </source>
</evidence>
<comment type="caution">
    <text evidence="3">The sequence shown here is derived from an EMBL/GenBank/DDBJ whole genome shotgun (WGS) entry which is preliminary data.</text>
</comment>
<evidence type="ECO:0000259" key="1">
    <source>
        <dbReference type="Pfam" id="PF05003"/>
    </source>
</evidence>
<dbReference type="Pfam" id="PF05003">
    <property type="entry name" value="DUF668"/>
    <property type="match status" value="1"/>
</dbReference>
<dbReference type="Pfam" id="PF11961">
    <property type="entry name" value="DUF3475"/>
    <property type="match status" value="1"/>
</dbReference>
<accession>A0A9P1E7N1</accession>
<evidence type="ECO:0000313" key="3">
    <source>
        <dbReference type="EMBL" id="CAH9085377.1"/>
    </source>
</evidence>
<reference evidence="3" key="1">
    <citation type="submission" date="2022-07" db="EMBL/GenBank/DDBJ databases">
        <authorList>
            <person name="Macas J."/>
            <person name="Novak P."/>
            <person name="Neumann P."/>
        </authorList>
    </citation>
    <scope>NUCLEOTIDE SEQUENCE</scope>
</reference>
<dbReference type="InterPro" id="IPR021864">
    <property type="entry name" value="DUF3475"/>
</dbReference>
<dbReference type="PANTHER" id="PTHR31371:SF14">
    <property type="entry name" value="SIMILARITY TO UNKNOWN PROTEIN"/>
    <property type="match status" value="1"/>
</dbReference>
<evidence type="ECO:0000313" key="4">
    <source>
        <dbReference type="Proteomes" id="UP001152484"/>
    </source>
</evidence>
<name>A0A9P1E7N1_CUSEU</name>
<dbReference type="Proteomes" id="UP001152484">
    <property type="component" value="Unassembled WGS sequence"/>
</dbReference>
<sequence length="469" mass="52832">MALETWLIKVRHIVAHSLDVIRAAATPRPTTKPLPLPLVQTATKAATGAHVGVLAFEISGVMSKLLHLWNSLSDNNITRIQVESVATLEGVRKIVSDDDAFLLVMACSELVDNLKTVAESVSRISNRCHNDNDDSNLLSSSFDSLLSEFADSGQDPNGFVLSWKDMESRMKKLERYVSSTALLRRAMDELIGLQNRLRKTSEAKDLDSSMGEKRLSDLQQKLHWQKKQIKYLKQNSLWSRSFESVSILLARCIFTTVARIKLVFVGINENLDRRYLTLPGSTMPHKVEIPDLARSAFFVSNSDTLKPPEGTLGAAALSLHYANLIVIMEKMIRSPQLIGFDARADLYSMLPNSIRSSLRTRLKGVGFSAATDQGLAGEWREALQKILGWISPLAHNMIKWQSERSFEHHNLLPKTNVLLIQTLFYANQEKTEAAITELLVGLNYIWRFEREKINAYECTKFNTIFQESN</sequence>
<dbReference type="PANTHER" id="PTHR31371">
    <property type="entry name" value="BNAC09G50660D PROTEIN"/>
    <property type="match status" value="1"/>
</dbReference>
<gene>
    <name evidence="3" type="ORF">CEURO_LOCUS9362</name>
</gene>
<protein>
    <submittedName>
        <fullName evidence="3">Uncharacterized protein</fullName>
    </submittedName>
</protein>
<keyword evidence="4" id="KW-1185">Reference proteome</keyword>
<organism evidence="3 4">
    <name type="scientific">Cuscuta europaea</name>
    <name type="common">European dodder</name>
    <dbReference type="NCBI Taxonomy" id="41803"/>
    <lineage>
        <taxon>Eukaryota</taxon>
        <taxon>Viridiplantae</taxon>
        <taxon>Streptophyta</taxon>
        <taxon>Embryophyta</taxon>
        <taxon>Tracheophyta</taxon>
        <taxon>Spermatophyta</taxon>
        <taxon>Magnoliopsida</taxon>
        <taxon>eudicotyledons</taxon>
        <taxon>Gunneridae</taxon>
        <taxon>Pentapetalae</taxon>
        <taxon>asterids</taxon>
        <taxon>lamiids</taxon>
        <taxon>Solanales</taxon>
        <taxon>Convolvulaceae</taxon>
        <taxon>Cuscuteae</taxon>
        <taxon>Cuscuta</taxon>
        <taxon>Cuscuta subgen. Cuscuta</taxon>
    </lineage>
</organism>
<feature type="domain" description="DUF668" evidence="1">
    <location>
        <begin position="311"/>
        <end position="399"/>
    </location>
</feature>
<dbReference type="AlphaFoldDB" id="A0A9P1E7N1"/>